<accession>A0A1I3LH71</accession>
<dbReference type="InterPro" id="IPR016084">
    <property type="entry name" value="Haem_Oase-like_multi-hlx"/>
</dbReference>
<dbReference type="Proteomes" id="UP000199111">
    <property type="component" value="Unassembled WGS sequence"/>
</dbReference>
<dbReference type="RefSeq" id="WP_245789222.1">
    <property type="nucleotide sequence ID" value="NZ_FOQY01000005.1"/>
</dbReference>
<keyword evidence="6" id="KW-1185">Reference proteome</keyword>
<evidence type="ECO:0000313" key="6">
    <source>
        <dbReference type="Proteomes" id="UP000199111"/>
    </source>
</evidence>
<dbReference type="Gene3D" id="1.20.910.10">
    <property type="entry name" value="Heme oxygenase-like"/>
    <property type="match status" value="1"/>
</dbReference>
<dbReference type="InterPro" id="IPR050967">
    <property type="entry name" value="Thiamine_Salvage_TenA"/>
</dbReference>
<evidence type="ECO:0000256" key="3">
    <source>
        <dbReference type="PIRSR" id="PIRSR003170-2"/>
    </source>
</evidence>
<dbReference type="AlphaFoldDB" id="A0A1I3LH71"/>
<feature type="domain" description="Thiaminase-2/PQQC" evidence="4">
    <location>
        <begin position="64"/>
        <end position="265"/>
    </location>
</feature>
<dbReference type="GeneID" id="96297680"/>
<feature type="active site" description="Proton donor" evidence="2">
    <location>
        <position position="257"/>
    </location>
</feature>
<name>A0A1I3LH71_9ACTN</name>
<dbReference type="InterPro" id="IPR004305">
    <property type="entry name" value="Thiaminase-2/PQQC"/>
</dbReference>
<dbReference type="GO" id="GO:0005829">
    <property type="term" value="C:cytosol"/>
    <property type="evidence" value="ECO:0007669"/>
    <property type="project" value="TreeGrafter"/>
</dbReference>
<dbReference type="EMBL" id="FOQY01000005">
    <property type="protein sequence ID" value="SFI84128.1"/>
    <property type="molecule type" value="Genomic_DNA"/>
</dbReference>
<evidence type="ECO:0000313" key="5">
    <source>
        <dbReference type="EMBL" id="SFI84128.1"/>
    </source>
</evidence>
<feature type="binding site" evidence="3">
    <location>
        <position position="95"/>
    </location>
    <ligand>
        <name>substrate</name>
    </ligand>
</feature>
<dbReference type="Pfam" id="PF03070">
    <property type="entry name" value="TENA_THI-4"/>
    <property type="match status" value="1"/>
</dbReference>
<protein>
    <submittedName>
        <fullName evidence="5">Thiaminase (Transcriptional activator TenA)</fullName>
    </submittedName>
</protein>
<dbReference type="PANTHER" id="PTHR43198:SF2">
    <property type="entry name" value="SI:CH1073-67J19.1-RELATED"/>
    <property type="match status" value="1"/>
</dbReference>
<feature type="binding site" evidence="3">
    <location>
        <position position="134"/>
    </location>
    <ligand>
        <name>substrate</name>
    </ligand>
</feature>
<dbReference type="PANTHER" id="PTHR43198">
    <property type="entry name" value="BIFUNCTIONAL TH2 PROTEIN"/>
    <property type="match status" value="1"/>
</dbReference>
<dbReference type="SUPFAM" id="SSF48613">
    <property type="entry name" value="Heme oxygenase-like"/>
    <property type="match status" value="1"/>
</dbReference>
<reference evidence="6" key="1">
    <citation type="submission" date="2016-10" db="EMBL/GenBank/DDBJ databases">
        <authorList>
            <person name="Varghese N."/>
            <person name="Submissions S."/>
        </authorList>
    </citation>
    <scope>NUCLEOTIDE SEQUENCE [LARGE SCALE GENOMIC DNA]</scope>
    <source>
        <strain evidence="6">CGMCC 4.2126</strain>
    </source>
</reference>
<sequence>MIVGDGVRFSGAPAAVGIGGLAFTLIDVPQIARRSPVDLVPYDEWRASAVNPAFSEWLRSLSEPEWTAVVTHPFAASITRGDVADDDMRRYLVQDFQFVDSFTALLGAAVASADSFESRVPFGRFLGETATTEEKTYFHRALAALGATPEDLASPPLEPVTADFRALMDEARTSLDYPLVLAVLSVAEWSYLGWASLAEEPLPGNFVHREWIDLHEGPAFRAWVGFLRGELDRLGPELTAEGQLRVLDFFRRAVQLELRFFDMAAGA</sequence>
<feature type="binding site" evidence="3">
    <location>
        <position position="188"/>
    </location>
    <ligand>
        <name>substrate</name>
    </ligand>
</feature>
<evidence type="ECO:0000259" key="4">
    <source>
        <dbReference type="Pfam" id="PF03070"/>
    </source>
</evidence>
<evidence type="ECO:0000256" key="1">
    <source>
        <dbReference type="ARBA" id="ARBA00004948"/>
    </source>
</evidence>
<dbReference type="CDD" id="cd19358">
    <property type="entry name" value="TenA_E_Spr0628-like"/>
    <property type="match status" value="1"/>
</dbReference>
<organism evidence="5 6">
    <name type="scientific">Streptosporangium canum</name>
    <dbReference type="NCBI Taxonomy" id="324952"/>
    <lineage>
        <taxon>Bacteria</taxon>
        <taxon>Bacillati</taxon>
        <taxon>Actinomycetota</taxon>
        <taxon>Actinomycetes</taxon>
        <taxon>Streptosporangiales</taxon>
        <taxon>Streptosporangiaceae</taxon>
        <taxon>Streptosporangium</taxon>
    </lineage>
</organism>
<dbReference type="PIRSF" id="PIRSF003170">
    <property type="entry name" value="Pet18p"/>
    <property type="match status" value="1"/>
</dbReference>
<gene>
    <name evidence="5" type="ORF">SAMN05216275_105149</name>
</gene>
<comment type="pathway">
    <text evidence="1">Cofactor biosynthesis; thiamine diphosphate biosynthesis.</text>
</comment>
<proteinExistence type="predicted"/>
<dbReference type="InterPro" id="IPR026285">
    <property type="entry name" value="TenA_E"/>
</dbReference>
<evidence type="ECO:0000256" key="2">
    <source>
        <dbReference type="PIRSR" id="PIRSR003170-1"/>
    </source>
</evidence>